<dbReference type="EMBL" id="BARW01022195">
    <property type="protein sequence ID" value="GAI96662.1"/>
    <property type="molecule type" value="Genomic_DNA"/>
</dbReference>
<evidence type="ECO:0000256" key="1">
    <source>
        <dbReference type="ARBA" id="ARBA00000085"/>
    </source>
</evidence>
<keyword evidence="3" id="KW-0808">Transferase</keyword>
<dbReference type="PANTHER" id="PTHR42878:SF15">
    <property type="entry name" value="BACTERIOPHYTOCHROME"/>
    <property type="match status" value="1"/>
</dbReference>
<dbReference type="SUPFAM" id="SSF55874">
    <property type="entry name" value="ATPase domain of HSP90 chaperone/DNA topoisomerase II/histidine kinase"/>
    <property type="match status" value="1"/>
</dbReference>
<dbReference type="Gene3D" id="1.10.287.130">
    <property type="match status" value="1"/>
</dbReference>
<dbReference type="EC" id="2.7.13.3" evidence="2"/>
<dbReference type="PROSITE" id="PS50112">
    <property type="entry name" value="PAS"/>
    <property type="match status" value="1"/>
</dbReference>
<dbReference type="InterPro" id="IPR001610">
    <property type="entry name" value="PAC"/>
</dbReference>
<dbReference type="SMART" id="SM00086">
    <property type="entry name" value="PAC"/>
    <property type="match status" value="1"/>
</dbReference>
<keyword evidence="4" id="KW-0418">Kinase</keyword>
<dbReference type="Gene3D" id="3.30.450.20">
    <property type="entry name" value="PAS domain"/>
    <property type="match status" value="1"/>
</dbReference>
<proteinExistence type="predicted"/>
<feature type="coiled-coil region" evidence="6">
    <location>
        <begin position="103"/>
        <end position="130"/>
    </location>
</feature>
<sequence>RIQMTPTIMTDYVSPSCIRITGYRQEDFYNDPNLGLEMIHPEDREFFQKHVTSDNKKSQKPITVRLVRKDGQVIWIEQTHTIISNEQGEPVAMHLIARDITERKHAEEQLKHAMVNLEQSSAQLAATNKELETFSYSVSHDLRSPLRSIDGFSQALLEDYTESLDDTGKDYLNRLRTASQKMGELIDGLLKLSRLTRSEMHQEEVNLSMLVKEITSRLHENEPRRQVEFVIRKGLVTQGDPELLRALFENLLGNAWKFTSKSEKTRIE</sequence>
<dbReference type="GO" id="GO:0000155">
    <property type="term" value="F:phosphorelay sensor kinase activity"/>
    <property type="evidence" value="ECO:0007669"/>
    <property type="project" value="InterPro"/>
</dbReference>
<dbReference type="CDD" id="cd00082">
    <property type="entry name" value="HisKA"/>
    <property type="match status" value="1"/>
</dbReference>
<evidence type="ECO:0000313" key="10">
    <source>
        <dbReference type="EMBL" id="GAI96662.1"/>
    </source>
</evidence>
<comment type="caution">
    <text evidence="10">The sequence shown here is derived from an EMBL/GenBank/DDBJ whole genome shotgun (WGS) entry which is preliminary data.</text>
</comment>
<dbReference type="Pfam" id="PF08447">
    <property type="entry name" value="PAS_3"/>
    <property type="match status" value="1"/>
</dbReference>
<dbReference type="AlphaFoldDB" id="X1SUB2"/>
<dbReference type="InterPro" id="IPR013655">
    <property type="entry name" value="PAS_fold_3"/>
</dbReference>
<evidence type="ECO:0000256" key="3">
    <source>
        <dbReference type="ARBA" id="ARBA00022679"/>
    </source>
</evidence>
<dbReference type="SUPFAM" id="SSF47384">
    <property type="entry name" value="Homodimeric domain of signal transducing histidine kinase"/>
    <property type="match status" value="1"/>
</dbReference>
<dbReference type="InterPro" id="IPR036097">
    <property type="entry name" value="HisK_dim/P_sf"/>
</dbReference>
<dbReference type="InterPro" id="IPR003661">
    <property type="entry name" value="HisK_dim/P_dom"/>
</dbReference>
<dbReference type="Gene3D" id="3.30.565.10">
    <property type="entry name" value="Histidine kinase-like ATPase, C-terminal domain"/>
    <property type="match status" value="1"/>
</dbReference>
<dbReference type="InterPro" id="IPR000014">
    <property type="entry name" value="PAS"/>
</dbReference>
<dbReference type="PANTHER" id="PTHR42878">
    <property type="entry name" value="TWO-COMPONENT HISTIDINE KINASE"/>
    <property type="match status" value="1"/>
</dbReference>
<feature type="domain" description="PAC" evidence="9">
    <location>
        <begin position="60"/>
        <end position="112"/>
    </location>
</feature>
<evidence type="ECO:0000259" key="9">
    <source>
        <dbReference type="PROSITE" id="PS50113"/>
    </source>
</evidence>
<dbReference type="GO" id="GO:0016020">
    <property type="term" value="C:membrane"/>
    <property type="evidence" value="ECO:0007669"/>
    <property type="project" value="UniProtKB-SubCell"/>
</dbReference>
<dbReference type="InterPro" id="IPR035965">
    <property type="entry name" value="PAS-like_dom_sf"/>
</dbReference>
<dbReference type="SUPFAM" id="SSF55785">
    <property type="entry name" value="PYP-like sensor domain (PAS domain)"/>
    <property type="match status" value="1"/>
</dbReference>
<dbReference type="InterPro" id="IPR005467">
    <property type="entry name" value="His_kinase_dom"/>
</dbReference>
<dbReference type="PROSITE" id="PS50113">
    <property type="entry name" value="PAC"/>
    <property type="match status" value="1"/>
</dbReference>
<evidence type="ECO:0000256" key="5">
    <source>
        <dbReference type="ARBA" id="ARBA00023136"/>
    </source>
</evidence>
<dbReference type="GO" id="GO:0030295">
    <property type="term" value="F:protein kinase activator activity"/>
    <property type="evidence" value="ECO:0007669"/>
    <property type="project" value="TreeGrafter"/>
</dbReference>
<dbReference type="GO" id="GO:0000156">
    <property type="term" value="F:phosphorelay response regulator activity"/>
    <property type="evidence" value="ECO:0007669"/>
    <property type="project" value="TreeGrafter"/>
</dbReference>
<accession>X1SUB2</accession>
<dbReference type="GO" id="GO:0007234">
    <property type="term" value="P:osmosensory signaling via phosphorelay pathway"/>
    <property type="evidence" value="ECO:0007669"/>
    <property type="project" value="TreeGrafter"/>
</dbReference>
<dbReference type="NCBIfam" id="TIGR00229">
    <property type="entry name" value="sensory_box"/>
    <property type="match status" value="1"/>
</dbReference>
<feature type="non-terminal residue" evidence="10">
    <location>
        <position position="268"/>
    </location>
</feature>
<dbReference type="CDD" id="cd00130">
    <property type="entry name" value="PAS"/>
    <property type="match status" value="1"/>
</dbReference>
<dbReference type="InterPro" id="IPR050351">
    <property type="entry name" value="BphY/WalK/GraS-like"/>
</dbReference>
<protein>
    <recommendedName>
        <fullName evidence="2">histidine kinase</fullName>
        <ecNumber evidence="2">2.7.13.3</ecNumber>
    </recommendedName>
</protein>
<dbReference type="InterPro" id="IPR000700">
    <property type="entry name" value="PAS-assoc_C"/>
</dbReference>
<evidence type="ECO:0000256" key="2">
    <source>
        <dbReference type="ARBA" id="ARBA00012438"/>
    </source>
</evidence>
<feature type="non-terminal residue" evidence="10">
    <location>
        <position position="1"/>
    </location>
</feature>
<organism evidence="10">
    <name type="scientific">marine sediment metagenome</name>
    <dbReference type="NCBI Taxonomy" id="412755"/>
    <lineage>
        <taxon>unclassified sequences</taxon>
        <taxon>metagenomes</taxon>
        <taxon>ecological metagenomes</taxon>
    </lineage>
</organism>
<evidence type="ECO:0000256" key="6">
    <source>
        <dbReference type="SAM" id="Coils"/>
    </source>
</evidence>
<feature type="domain" description="Histidine kinase" evidence="7">
    <location>
        <begin position="137"/>
        <end position="268"/>
    </location>
</feature>
<dbReference type="FunFam" id="1.10.287.130:FF:000070">
    <property type="entry name" value="Histidine kinase sensor protein"/>
    <property type="match status" value="1"/>
</dbReference>
<gene>
    <name evidence="10" type="ORF">S12H4_37116</name>
</gene>
<comment type="catalytic activity">
    <reaction evidence="1">
        <text>ATP + protein L-histidine = ADP + protein N-phospho-L-histidine.</text>
        <dbReference type="EC" id="2.7.13.3"/>
    </reaction>
</comment>
<keyword evidence="5" id="KW-0472">Membrane</keyword>
<dbReference type="Pfam" id="PF00512">
    <property type="entry name" value="HisKA"/>
    <property type="match status" value="1"/>
</dbReference>
<name>X1SUB2_9ZZZZ</name>
<dbReference type="SMART" id="SM00388">
    <property type="entry name" value="HisKA"/>
    <property type="match status" value="1"/>
</dbReference>
<evidence type="ECO:0000259" key="8">
    <source>
        <dbReference type="PROSITE" id="PS50112"/>
    </source>
</evidence>
<feature type="domain" description="PAS" evidence="8">
    <location>
        <begin position="12"/>
        <end position="58"/>
    </location>
</feature>
<dbReference type="PROSITE" id="PS50109">
    <property type="entry name" value="HIS_KIN"/>
    <property type="match status" value="1"/>
</dbReference>
<evidence type="ECO:0000256" key="4">
    <source>
        <dbReference type="ARBA" id="ARBA00022777"/>
    </source>
</evidence>
<keyword evidence="6" id="KW-0175">Coiled coil</keyword>
<evidence type="ECO:0000259" key="7">
    <source>
        <dbReference type="PROSITE" id="PS50109"/>
    </source>
</evidence>
<dbReference type="InterPro" id="IPR036890">
    <property type="entry name" value="HATPase_C_sf"/>
</dbReference>
<reference evidence="10" key="1">
    <citation type="journal article" date="2014" name="Front. Microbiol.">
        <title>High frequency of phylogenetically diverse reductive dehalogenase-homologous genes in deep subseafloor sedimentary metagenomes.</title>
        <authorList>
            <person name="Kawai M."/>
            <person name="Futagami T."/>
            <person name="Toyoda A."/>
            <person name="Takaki Y."/>
            <person name="Nishi S."/>
            <person name="Hori S."/>
            <person name="Arai W."/>
            <person name="Tsubouchi T."/>
            <person name="Morono Y."/>
            <person name="Uchiyama I."/>
            <person name="Ito T."/>
            <person name="Fujiyama A."/>
            <person name="Inagaki F."/>
            <person name="Takami H."/>
        </authorList>
    </citation>
    <scope>NUCLEOTIDE SEQUENCE</scope>
    <source>
        <strain evidence="10">Expedition CK06-06</strain>
    </source>
</reference>